<dbReference type="KEGG" id="lgi:LOTGIDRAFT_238843"/>
<feature type="transmembrane region" description="Helical" evidence="1">
    <location>
        <begin position="58"/>
        <end position="78"/>
    </location>
</feature>
<proteinExistence type="predicted"/>
<dbReference type="RefSeq" id="XP_009050180.1">
    <property type="nucleotide sequence ID" value="XM_009051932.1"/>
</dbReference>
<accession>V4A5B4</accession>
<organism evidence="2 3">
    <name type="scientific">Lottia gigantea</name>
    <name type="common">Giant owl limpet</name>
    <dbReference type="NCBI Taxonomy" id="225164"/>
    <lineage>
        <taxon>Eukaryota</taxon>
        <taxon>Metazoa</taxon>
        <taxon>Spiralia</taxon>
        <taxon>Lophotrochozoa</taxon>
        <taxon>Mollusca</taxon>
        <taxon>Gastropoda</taxon>
        <taxon>Patellogastropoda</taxon>
        <taxon>Lottioidea</taxon>
        <taxon>Lottiidae</taxon>
        <taxon>Lottia</taxon>
    </lineage>
</organism>
<dbReference type="CTD" id="20250887"/>
<sequence>MLLVCENIESKQCGDCPADESPAMRYAEPSRIARVISEFQGIKQSFITHVERKSLETALILVAIAMSILILGSFIQWWRKGHPVLTDYILLPHEEEQEIELKHRKKLKELSNGKDAGKS</sequence>
<dbReference type="AlphaFoldDB" id="V4A5B4"/>
<evidence type="ECO:0000313" key="2">
    <source>
        <dbReference type="EMBL" id="ESO99113.1"/>
    </source>
</evidence>
<gene>
    <name evidence="2" type="ORF">LOTGIDRAFT_238843</name>
</gene>
<keyword evidence="1" id="KW-0812">Transmembrane</keyword>
<dbReference type="Proteomes" id="UP000030746">
    <property type="component" value="Unassembled WGS sequence"/>
</dbReference>
<keyword evidence="1" id="KW-0472">Membrane</keyword>
<protein>
    <submittedName>
        <fullName evidence="2">Uncharacterized protein</fullName>
    </submittedName>
</protein>
<keyword evidence="1" id="KW-1133">Transmembrane helix</keyword>
<dbReference type="HOGENOM" id="CLU_2064100_0_0_1"/>
<dbReference type="OrthoDB" id="6058550at2759"/>
<evidence type="ECO:0000313" key="3">
    <source>
        <dbReference type="Proteomes" id="UP000030746"/>
    </source>
</evidence>
<reference evidence="2 3" key="1">
    <citation type="journal article" date="2013" name="Nature">
        <title>Insights into bilaterian evolution from three spiralian genomes.</title>
        <authorList>
            <person name="Simakov O."/>
            <person name="Marletaz F."/>
            <person name="Cho S.J."/>
            <person name="Edsinger-Gonzales E."/>
            <person name="Havlak P."/>
            <person name="Hellsten U."/>
            <person name="Kuo D.H."/>
            <person name="Larsson T."/>
            <person name="Lv J."/>
            <person name="Arendt D."/>
            <person name="Savage R."/>
            <person name="Osoegawa K."/>
            <person name="de Jong P."/>
            <person name="Grimwood J."/>
            <person name="Chapman J.A."/>
            <person name="Shapiro H."/>
            <person name="Aerts A."/>
            <person name="Otillar R.P."/>
            <person name="Terry A.Y."/>
            <person name="Boore J.L."/>
            <person name="Grigoriev I.V."/>
            <person name="Lindberg D.R."/>
            <person name="Seaver E.C."/>
            <person name="Weisblat D.A."/>
            <person name="Putnam N.H."/>
            <person name="Rokhsar D.S."/>
        </authorList>
    </citation>
    <scope>NUCLEOTIDE SEQUENCE [LARGE SCALE GENOMIC DNA]</scope>
</reference>
<dbReference type="GeneID" id="20250887"/>
<evidence type="ECO:0000256" key="1">
    <source>
        <dbReference type="SAM" id="Phobius"/>
    </source>
</evidence>
<keyword evidence="3" id="KW-1185">Reference proteome</keyword>
<dbReference type="EMBL" id="KB201131">
    <property type="protein sequence ID" value="ESO99113.1"/>
    <property type="molecule type" value="Genomic_DNA"/>
</dbReference>
<name>V4A5B4_LOTGI</name>